<dbReference type="PANTHER" id="PTHR23502:SF60">
    <property type="entry name" value="MAJOR FACILITATOR SUPERFAMILY (MFS) PROFILE DOMAIN-CONTAINING PROTEIN-RELATED"/>
    <property type="match status" value="1"/>
</dbReference>
<evidence type="ECO:0000256" key="4">
    <source>
        <dbReference type="ARBA" id="ARBA00023136"/>
    </source>
</evidence>
<feature type="transmembrane region" description="Helical" evidence="9">
    <location>
        <begin position="351"/>
        <end position="373"/>
    </location>
</feature>
<feature type="transmembrane region" description="Helical" evidence="9">
    <location>
        <begin position="166"/>
        <end position="186"/>
    </location>
</feature>
<comment type="subcellular location">
    <subcellularLocation>
        <location evidence="1">Membrane</location>
        <topology evidence="1">Multi-pass membrane protein</topology>
    </subcellularLocation>
</comment>
<dbReference type="PROSITE" id="PS50850">
    <property type="entry name" value="MFS"/>
    <property type="match status" value="1"/>
</dbReference>
<feature type="transmembrane region" description="Helical" evidence="9">
    <location>
        <begin position="38"/>
        <end position="65"/>
    </location>
</feature>
<feature type="transmembrane region" description="Helical" evidence="9">
    <location>
        <begin position="310"/>
        <end position="330"/>
    </location>
</feature>
<keyword evidence="2 9" id="KW-0812">Transmembrane</keyword>
<feature type="transmembrane region" description="Helical" evidence="9">
    <location>
        <begin position="379"/>
        <end position="399"/>
    </location>
</feature>
<dbReference type="Proteomes" id="UP001303373">
    <property type="component" value="Chromosome 9"/>
</dbReference>
<evidence type="ECO:0000256" key="1">
    <source>
        <dbReference type="ARBA" id="ARBA00004141"/>
    </source>
</evidence>
<evidence type="ECO:0000256" key="7">
    <source>
        <dbReference type="ARBA" id="ARBA00069139"/>
    </source>
</evidence>
<proteinExistence type="inferred from homology"/>
<feature type="transmembrane region" description="Helical" evidence="9">
    <location>
        <begin position="192"/>
        <end position="215"/>
    </location>
</feature>
<evidence type="ECO:0000256" key="2">
    <source>
        <dbReference type="ARBA" id="ARBA00022692"/>
    </source>
</evidence>
<dbReference type="AlphaFoldDB" id="A0AAQ3M7B6"/>
<dbReference type="FunFam" id="1.20.1250.20:FF:000011">
    <property type="entry name" value="MFS multidrug transporter, putative"/>
    <property type="match status" value="1"/>
</dbReference>
<dbReference type="CDD" id="cd17323">
    <property type="entry name" value="MFS_Tpo1_MDR_like"/>
    <property type="match status" value="1"/>
</dbReference>
<feature type="domain" description="Major facilitator superfamily (MFS) profile" evidence="10">
    <location>
        <begin position="40"/>
        <end position="472"/>
    </location>
</feature>
<feature type="transmembrane region" description="Helical" evidence="9">
    <location>
        <begin position="265"/>
        <end position="290"/>
    </location>
</feature>
<dbReference type="GO" id="GO:0016020">
    <property type="term" value="C:membrane"/>
    <property type="evidence" value="ECO:0007669"/>
    <property type="project" value="UniProtKB-SubCell"/>
</dbReference>
<evidence type="ECO:0000256" key="6">
    <source>
        <dbReference type="ARBA" id="ARBA00053977"/>
    </source>
</evidence>
<feature type="transmembrane region" description="Helical" evidence="9">
    <location>
        <begin position="444"/>
        <end position="467"/>
    </location>
</feature>
<dbReference type="GO" id="GO:0022857">
    <property type="term" value="F:transmembrane transporter activity"/>
    <property type="evidence" value="ECO:0007669"/>
    <property type="project" value="InterPro"/>
</dbReference>
<sequence>MSADVVGDKLESNDNNLVTWDGDDDPANPRNWSFQKRWLATALVSLFTFMTPIASSMVAPALPAVGRDLHISSTFELQLIFSIFLLAFVIGPLFIAPLSEVYGRMICLQLSNLFFLAFTLACGFAQTEGQMISFRFLSGLGGCAPQTLGGGVIGDLFNSDERGMAVALYSLAPLLGPSLGPLAGGFVAQNTTWRWCFWAVVIFGAVVQVLIYFTLKETYGPRILYWKAEKLRKETGNSDLRTKFQLDDRSLKSVMRHAIVRPFRLLGTQVIVQFLAAYMAVIYGILYLVLGTFPTLWTDVYHESVGIGGLNYISITIGLTTGMQLGGRGSDYIYRRMKEKAGGTGRPEFRIPLLFAGVLTVSSGLFIYGWSAAYHTHWIVPNIGAAIMAAGASCSFTALQTYTIDTYTQFAASAIGATAVVRSMAGFGFPLFAPQMYKAVGYGWGNSILAFVGLGVGLPGAVVLWFFGEKLRKKSTYAANVD</sequence>
<dbReference type="InterPro" id="IPR020846">
    <property type="entry name" value="MFS_dom"/>
</dbReference>
<comment type="similarity">
    <text evidence="5">Belongs to the major facilitator superfamily. CAR1 family.</text>
</comment>
<accession>A0AAQ3M7B6</accession>
<dbReference type="InterPro" id="IPR036259">
    <property type="entry name" value="MFS_trans_sf"/>
</dbReference>
<feature type="transmembrane region" description="Helical" evidence="9">
    <location>
        <begin position="411"/>
        <end position="432"/>
    </location>
</feature>
<evidence type="ECO:0000256" key="3">
    <source>
        <dbReference type="ARBA" id="ARBA00022989"/>
    </source>
</evidence>
<evidence type="ECO:0000259" key="10">
    <source>
        <dbReference type="PROSITE" id="PS50850"/>
    </source>
</evidence>
<evidence type="ECO:0000256" key="8">
    <source>
        <dbReference type="ARBA" id="ARBA00077167"/>
    </source>
</evidence>
<evidence type="ECO:0000256" key="9">
    <source>
        <dbReference type="SAM" id="Phobius"/>
    </source>
</evidence>
<organism evidence="11 12">
    <name type="scientific">Acrodontium crateriforme</name>
    <dbReference type="NCBI Taxonomy" id="150365"/>
    <lineage>
        <taxon>Eukaryota</taxon>
        <taxon>Fungi</taxon>
        <taxon>Dikarya</taxon>
        <taxon>Ascomycota</taxon>
        <taxon>Pezizomycotina</taxon>
        <taxon>Dothideomycetes</taxon>
        <taxon>Dothideomycetidae</taxon>
        <taxon>Mycosphaerellales</taxon>
        <taxon>Teratosphaeriaceae</taxon>
        <taxon>Acrodontium</taxon>
    </lineage>
</organism>
<comment type="function">
    <text evidence="6">MFS transporter; part of the gene cluster that mediates the biosynthesis of cercosporin, a light-activated, non-host-selective toxin. The perylenequinone chromophore of cercosporin absorbs light energy to attain an electronically-activated triplet state and produces active oxygen species such as the hydroxyl radical, superoxide, hydrogen peroxide or singlet oxygen upon reaction with oxygen molecules. These reactive oxygen species cause damage to various cellular components including lipids, proteins and nucleic acids. Responsible for secretion and accumulation of cercosporin, but does not play any roles in self-protection against the toxicity of cercosporin.</text>
</comment>
<feature type="transmembrane region" description="Helical" evidence="9">
    <location>
        <begin position="101"/>
        <end position="125"/>
    </location>
</feature>
<name>A0AAQ3M7B6_9PEZI</name>
<dbReference type="SUPFAM" id="SSF103473">
    <property type="entry name" value="MFS general substrate transporter"/>
    <property type="match status" value="1"/>
</dbReference>
<protein>
    <recommendedName>
        <fullName evidence="7">Cercosporin MFS transporter CTB4</fullName>
    </recommendedName>
    <alternativeName>
        <fullName evidence="8">Cercosporin toxin biosynthesis cluster protein 4</fullName>
    </alternativeName>
</protein>
<dbReference type="PANTHER" id="PTHR23502">
    <property type="entry name" value="MAJOR FACILITATOR SUPERFAMILY"/>
    <property type="match status" value="1"/>
</dbReference>
<dbReference type="InterPro" id="IPR011701">
    <property type="entry name" value="MFS"/>
</dbReference>
<evidence type="ECO:0000313" key="12">
    <source>
        <dbReference type="Proteomes" id="UP001303373"/>
    </source>
</evidence>
<keyword evidence="4 9" id="KW-0472">Membrane</keyword>
<keyword evidence="3 9" id="KW-1133">Transmembrane helix</keyword>
<gene>
    <name evidence="11" type="ORF">R9X50_00583100</name>
</gene>
<dbReference type="EMBL" id="CP138588">
    <property type="protein sequence ID" value="WPH02959.1"/>
    <property type="molecule type" value="Genomic_DNA"/>
</dbReference>
<keyword evidence="12" id="KW-1185">Reference proteome</keyword>
<feature type="transmembrane region" description="Helical" evidence="9">
    <location>
        <begin position="77"/>
        <end position="95"/>
    </location>
</feature>
<evidence type="ECO:0000313" key="11">
    <source>
        <dbReference type="EMBL" id="WPH02959.1"/>
    </source>
</evidence>
<evidence type="ECO:0000256" key="5">
    <source>
        <dbReference type="ARBA" id="ARBA00038347"/>
    </source>
</evidence>
<dbReference type="Pfam" id="PF07690">
    <property type="entry name" value="MFS_1"/>
    <property type="match status" value="1"/>
</dbReference>
<dbReference type="Gene3D" id="1.20.1250.20">
    <property type="entry name" value="MFS general substrate transporter like domains"/>
    <property type="match status" value="1"/>
</dbReference>
<reference evidence="11 12" key="1">
    <citation type="submission" date="2023-11" db="EMBL/GenBank/DDBJ databases">
        <title>An acidophilic fungus is an integral part of prey digestion in a carnivorous sundew plant.</title>
        <authorList>
            <person name="Tsai I.J."/>
        </authorList>
    </citation>
    <scope>NUCLEOTIDE SEQUENCE [LARGE SCALE GENOMIC DNA]</scope>
    <source>
        <strain evidence="11">169a</strain>
    </source>
</reference>